<dbReference type="SUPFAM" id="SSF48452">
    <property type="entry name" value="TPR-like"/>
    <property type="match status" value="1"/>
</dbReference>
<feature type="signal peptide" evidence="6">
    <location>
        <begin position="1"/>
        <end position="18"/>
    </location>
</feature>
<gene>
    <name evidence="8" type="ORF">KACHI17_19210</name>
</gene>
<evidence type="ECO:0000256" key="6">
    <source>
        <dbReference type="SAM" id="SignalP"/>
    </source>
</evidence>
<dbReference type="EMBL" id="AP029612">
    <property type="protein sequence ID" value="BFG71040.1"/>
    <property type="molecule type" value="Genomic_DNA"/>
</dbReference>
<evidence type="ECO:0000256" key="2">
    <source>
        <dbReference type="ARBA" id="ARBA00006275"/>
    </source>
</evidence>
<dbReference type="RefSeq" id="WP_353548677.1">
    <property type="nucleotide sequence ID" value="NZ_AP029612.1"/>
</dbReference>
<reference evidence="8" key="1">
    <citation type="submission" date="2024-02" db="EMBL/GenBank/DDBJ databases">
        <title>Sediminibacterium planktonica sp. nov. and Sediminibacterium longus sp. nov., isolated from surface lake and river water.</title>
        <authorList>
            <person name="Watanabe K."/>
            <person name="Takemine S."/>
            <person name="Ishii Y."/>
            <person name="Ogata Y."/>
            <person name="Shindo C."/>
            <person name="Suda W."/>
        </authorList>
    </citation>
    <scope>NUCLEOTIDE SEQUENCE</scope>
    <source>
        <strain evidence="8">KACHI17</strain>
    </source>
</reference>
<protein>
    <recommendedName>
        <fullName evidence="7">RagB/SusD domain-containing protein</fullName>
    </recommendedName>
</protein>
<evidence type="ECO:0000256" key="5">
    <source>
        <dbReference type="ARBA" id="ARBA00023237"/>
    </source>
</evidence>
<dbReference type="CDD" id="cd08977">
    <property type="entry name" value="SusD"/>
    <property type="match status" value="1"/>
</dbReference>
<keyword evidence="4" id="KW-0472">Membrane</keyword>
<proteinExistence type="inferred from homology"/>
<dbReference type="AlphaFoldDB" id="A0AAT9GK76"/>
<keyword evidence="5" id="KW-0998">Cell outer membrane</keyword>
<dbReference type="InterPro" id="IPR012944">
    <property type="entry name" value="SusD_RagB_dom"/>
</dbReference>
<organism evidence="8">
    <name type="scientific">Sediminibacterium sp. KACHI17</name>
    <dbReference type="NCBI Taxonomy" id="1751071"/>
    <lineage>
        <taxon>Bacteria</taxon>
        <taxon>Pseudomonadati</taxon>
        <taxon>Bacteroidota</taxon>
        <taxon>Chitinophagia</taxon>
        <taxon>Chitinophagales</taxon>
        <taxon>Chitinophagaceae</taxon>
        <taxon>Sediminibacterium</taxon>
    </lineage>
</organism>
<feature type="chain" id="PRO_5043972490" description="RagB/SusD domain-containing protein" evidence="6">
    <location>
        <begin position="19"/>
        <end position="456"/>
    </location>
</feature>
<feature type="domain" description="RagB/SusD" evidence="7">
    <location>
        <begin position="341"/>
        <end position="432"/>
    </location>
</feature>
<comment type="subcellular location">
    <subcellularLocation>
        <location evidence="1">Cell outer membrane</location>
    </subcellularLocation>
</comment>
<sequence length="456" mass="50115">MKKLQILLIAGAAAFHFACNPLEVKELVDPNNPSEASVLNNATRRQVQFLVTGLEQRHKGYVTNICQAWNTFGREVWYLNGSDPRFQTDWLGQAGRVPDAAYFGFGATGGGSYATPYQCIKQGYVLIDAANNSGELTAPEKRAVAGFAKTIMAYQFMIPANWQYENGIRTDVKDPLKPGGFRSYTAAMGFVDSLLNAGYDDLNNGGTTFPFTLTAGFNGFNTIDGLKRLNRAIAARCAIYRKDWQGALTALNLSFMNLTGALGVGPAHTFGAPPDGFNPMFYVLDANVNTIIVVHPSVLADATPGDARVAAKFHQRATPVTITTDAMPLVGTHQDKRWASNTSPMPFIKNEELILIKAEAHAQLNQTTDAVNAINIIRNAANIGNYGGATTQAALIDEILYQRRYSLWAEPWGHRWIDARRYDRLNTIPTSFDQGTIFKQFPRPQSEINWDLYAGG</sequence>
<evidence type="ECO:0000256" key="4">
    <source>
        <dbReference type="ARBA" id="ARBA00023136"/>
    </source>
</evidence>
<evidence type="ECO:0000313" key="8">
    <source>
        <dbReference type="EMBL" id="BFG71040.1"/>
    </source>
</evidence>
<evidence type="ECO:0000259" key="7">
    <source>
        <dbReference type="Pfam" id="PF07980"/>
    </source>
</evidence>
<dbReference type="Pfam" id="PF07980">
    <property type="entry name" value="SusD_RagB"/>
    <property type="match status" value="1"/>
</dbReference>
<accession>A0AAT9GK76</accession>
<keyword evidence="3 6" id="KW-0732">Signal</keyword>
<name>A0AAT9GK76_9BACT</name>
<evidence type="ECO:0000256" key="3">
    <source>
        <dbReference type="ARBA" id="ARBA00022729"/>
    </source>
</evidence>
<comment type="similarity">
    <text evidence="2">Belongs to the SusD family.</text>
</comment>
<dbReference type="Gene3D" id="1.25.40.390">
    <property type="match status" value="1"/>
</dbReference>
<evidence type="ECO:0000256" key="1">
    <source>
        <dbReference type="ARBA" id="ARBA00004442"/>
    </source>
</evidence>
<dbReference type="GO" id="GO:0009279">
    <property type="term" value="C:cell outer membrane"/>
    <property type="evidence" value="ECO:0007669"/>
    <property type="project" value="UniProtKB-SubCell"/>
</dbReference>
<dbReference type="InterPro" id="IPR011990">
    <property type="entry name" value="TPR-like_helical_dom_sf"/>
</dbReference>